<feature type="coiled-coil region" evidence="1">
    <location>
        <begin position="55"/>
        <end position="89"/>
    </location>
</feature>
<dbReference type="RefSeq" id="WP_413276538.1">
    <property type="nucleotide sequence ID" value="NZ_JBHFNT010000051.1"/>
</dbReference>
<evidence type="ECO:0000256" key="1">
    <source>
        <dbReference type="SAM" id="Coils"/>
    </source>
</evidence>
<keyword evidence="3" id="KW-1185">Reference proteome</keyword>
<organism evidence="2 3">
    <name type="scientific">Floridaenema evergladense BLCC-F167</name>
    <dbReference type="NCBI Taxonomy" id="3153639"/>
    <lineage>
        <taxon>Bacteria</taxon>
        <taxon>Bacillati</taxon>
        <taxon>Cyanobacteriota</taxon>
        <taxon>Cyanophyceae</taxon>
        <taxon>Oscillatoriophycideae</taxon>
        <taxon>Aerosakkonematales</taxon>
        <taxon>Aerosakkonemataceae</taxon>
        <taxon>Floridanema</taxon>
        <taxon>Floridanema evergladense</taxon>
    </lineage>
</organism>
<comment type="caution">
    <text evidence="2">The sequence shown here is derived from an EMBL/GenBank/DDBJ whole genome shotgun (WGS) entry which is preliminary data.</text>
</comment>
<proteinExistence type="predicted"/>
<evidence type="ECO:0000313" key="2">
    <source>
        <dbReference type="EMBL" id="MFB2834092.1"/>
    </source>
</evidence>
<protein>
    <submittedName>
        <fullName evidence="2">Uncharacterized protein</fullName>
    </submittedName>
</protein>
<sequence>MTNSNENSIDQRLTEVESQITDIRSRMQTDSQLFGSLQLTVAELADIARLHQQALRAIQRDAEADRAQMREMQSEIREMLIDIRGIQTENQRILNHLFGEPQN</sequence>
<dbReference type="Proteomes" id="UP001576780">
    <property type="component" value="Unassembled WGS sequence"/>
</dbReference>
<gene>
    <name evidence="2" type="ORF">ACE1CA_06115</name>
</gene>
<keyword evidence="1" id="KW-0175">Coiled coil</keyword>
<reference evidence="2 3" key="1">
    <citation type="submission" date="2024-09" db="EMBL/GenBank/DDBJ databases">
        <title>Floridaenema gen nov. (Aerosakkonemataceae, Aerosakkonematales ord. nov., Cyanobacteria) from benthic tropical and subtropical fresh waters, with the description of four new species.</title>
        <authorList>
            <person name="Moretto J.A."/>
            <person name="Berthold D.E."/>
            <person name="Lefler F.W."/>
            <person name="Huang I.-S."/>
            <person name="Laughinghouse H. IV."/>
        </authorList>
    </citation>
    <scope>NUCLEOTIDE SEQUENCE [LARGE SCALE GENOMIC DNA]</scope>
    <source>
        <strain evidence="2 3">BLCC-F167</strain>
    </source>
</reference>
<evidence type="ECO:0000313" key="3">
    <source>
        <dbReference type="Proteomes" id="UP001576780"/>
    </source>
</evidence>
<accession>A0ABV4WGT6</accession>
<dbReference type="EMBL" id="JBHFNT010000051">
    <property type="protein sequence ID" value="MFB2834092.1"/>
    <property type="molecule type" value="Genomic_DNA"/>
</dbReference>
<name>A0ABV4WGT6_9CYAN</name>